<dbReference type="AlphaFoldDB" id="A0A8J8NNJ1"/>
<keyword evidence="2" id="KW-1185">Reference proteome</keyword>
<evidence type="ECO:0000313" key="2">
    <source>
        <dbReference type="Proteomes" id="UP000785679"/>
    </source>
</evidence>
<dbReference type="Proteomes" id="UP000785679">
    <property type="component" value="Unassembled WGS sequence"/>
</dbReference>
<proteinExistence type="predicted"/>
<organism evidence="1 2">
    <name type="scientific">Halteria grandinella</name>
    <dbReference type="NCBI Taxonomy" id="5974"/>
    <lineage>
        <taxon>Eukaryota</taxon>
        <taxon>Sar</taxon>
        <taxon>Alveolata</taxon>
        <taxon>Ciliophora</taxon>
        <taxon>Intramacronucleata</taxon>
        <taxon>Spirotrichea</taxon>
        <taxon>Stichotrichia</taxon>
        <taxon>Sporadotrichida</taxon>
        <taxon>Halteriidae</taxon>
        <taxon>Halteria</taxon>
    </lineage>
</organism>
<reference evidence="1" key="1">
    <citation type="submission" date="2019-06" db="EMBL/GenBank/DDBJ databases">
        <authorList>
            <person name="Zheng W."/>
        </authorList>
    </citation>
    <scope>NUCLEOTIDE SEQUENCE</scope>
    <source>
        <strain evidence="1">QDHG01</strain>
    </source>
</reference>
<gene>
    <name evidence="1" type="ORF">FGO68_gene3183</name>
</gene>
<comment type="caution">
    <text evidence="1">The sequence shown here is derived from an EMBL/GenBank/DDBJ whole genome shotgun (WGS) entry which is preliminary data.</text>
</comment>
<evidence type="ECO:0000313" key="1">
    <source>
        <dbReference type="EMBL" id="TNV77730.1"/>
    </source>
</evidence>
<protein>
    <submittedName>
        <fullName evidence="1">Uncharacterized protein</fullName>
    </submittedName>
</protein>
<sequence>MLFYQKANQLHAQNNEQEKIFQKQNYFSSESSECQLPCKSYEKFRQDDSSNQNNQPERILEQLRLPYFLKEFDLKKKDIQCAKTEALTSYLSEEESCSGQHQELNVSESDDDENDFGQNYYDLEQFNREQGFDVEHVHSFGEAVPISMEQEENQQLIDAKVQRSFRDLIKQQQNQQIEGAKYSVNSPNQSYGRIRVFGQSSSFSNSGSCKDFDEFECDNLCSIPDEYQE</sequence>
<name>A0A8J8NNJ1_HALGN</name>
<accession>A0A8J8NNJ1</accession>
<dbReference type="EMBL" id="RRYP01011443">
    <property type="protein sequence ID" value="TNV77730.1"/>
    <property type="molecule type" value="Genomic_DNA"/>
</dbReference>